<feature type="domain" description="Rieske" evidence="10">
    <location>
        <begin position="60"/>
        <end position="155"/>
    </location>
</feature>
<dbReference type="SUPFAM" id="SSF50022">
    <property type="entry name" value="ISP domain"/>
    <property type="match status" value="1"/>
</dbReference>
<dbReference type="GO" id="GO:0016705">
    <property type="term" value="F:oxidoreductase activity, acting on paired donors, with incorporation or reduction of molecular oxygen"/>
    <property type="evidence" value="ECO:0007669"/>
    <property type="project" value="UniProtKB-ARBA"/>
</dbReference>
<proteinExistence type="predicted"/>
<dbReference type="STRING" id="1630135.DAD186_17450"/>
<evidence type="ECO:0000313" key="12">
    <source>
        <dbReference type="Proteomes" id="UP000092596"/>
    </source>
</evidence>
<dbReference type="EMBL" id="CP012117">
    <property type="protein sequence ID" value="ANP28295.1"/>
    <property type="molecule type" value="Genomic_DNA"/>
</dbReference>
<dbReference type="Pfam" id="PF00355">
    <property type="entry name" value="Rieske"/>
    <property type="match status" value="1"/>
</dbReference>
<dbReference type="PROSITE" id="PS51296">
    <property type="entry name" value="RIESKE"/>
    <property type="match status" value="1"/>
</dbReference>
<dbReference type="RefSeq" id="WP_065248307.1">
    <property type="nucleotide sequence ID" value="NZ_CP012117.1"/>
</dbReference>
<dbReference type="Gene3D" id="2.102.10.10">
    <property type="entry name" value="Rieske [2Fe-2S] iron-sulphur domain"/>
    <property type="match status" value="1"/>
</dbReference>
<dbReference type="GO" id="GO:0004497">
    <property type="term" value="F:monooxygenase activity"/>
    <property type="evidence" value="ECO:0007669"/>
    <property type="project" value="UniProtKB-ARBA"/>
</dbReference>
<dbReference type="AlphaFoldDB" id="A0A1B0ZJV1"/>
<sequence length="156" mass="16197">MKPRIVRADLPAEPTRELPPCVKRRDLGALGLTGAAALALAGCGPDRGGLKAKEVQVDESGAVALEDLPENQTTIVNFGGQRAFVAVVRGSGEDLHGFEAYCTHQGCALNPEGPVLHCPCHDSTFDSETGDVKGGPAEEPLVKVSLSVADGKVTRA</sequence>
<gene>
    <name evidence="11" type="ORF">DAD186_17450</name>
</gene>
<dbReference type="GO" id="GO:0051537">
    <property type="term" value="F:2 iron, 2 sulfur cluster binding"/>
    <property type="evidence" value="ECO:0007669"/>
    <property type="project" value="UniProtKB-KW"/>
</dbReference>
<dbReference type="PRINTS" id="PR00162">
    <property type="entry name" value="RIESKE"/>
</dbReference>
<evidence type="ECO:0000256" key="1">
    <source>
        <dbReference type="ARBA" id="ARBA00002494"/>
    </source>
</evidence>
<evidence type="ECO:0000256" key="3">
    <source>
        <dbReference type="ARBA" id="ARBA00022714"/>
    </source>
</evidence>
<evidence type="ECO:0000313" key="11">
    <source>
        <dbReference type="EMBL" id="ANP28295.1"/>
    </source>
</evidence>
<evidence type="ECO:0000256" key="7">
    <source>
        <dbReference type="ARBA" id="ARBA00023157"/>
    </source>
</evidence>
<dbReference type="InterPro" id="IPR005805">
    <property type="entry name" value="Rieske_Fe-S_prot_C"/>
</dbReference>
<reference evidence="11 12" key="1">
    <citation type="submission" date="2015-06" db="EMBL/GenBank/DDBJ databases">
        <title>Investigation of pathophysiology for high-risk pregnancy and development of treatment modality based on it.</title>
        <authorList>
            <person name="Kim B.-C."/>
            <person name="Lim S."/>
        </authorList>
    </citation>
    <scope>NUCLEOTIDE SEQUENCE [LARGE SCALE GENOMIC DNA]</scope>
    <source>
        <strain evidence="11 12">AD1-86</strain>
    </source>
</reference>
<dbReference type="CDD" id="cd03467">
    <property type="entry name" value="Rieske"/>
    <property type="match status" value="1"/>
</dbReference>
<protein>
    <recommendedName>
        <fullName evidence="2">Cytochrome bc1 complex Rieske iron-sulfur subunit</fullName>
    </recommendedName>
    <alternativeName>
        <fullName evidence="8">Cytochrome bc1 reductase complex subunit QcrA</fullName>
    </alternativeName>
</protein>
<dbReference type="InterPro" id="IPR017941">
    <property type="entry name" value="Rieske_2Fe-2S"/>
</dbReference>
<evidence type="ECO:0000256" key="5">
    <source>
        <dbReference type="ARBA" id="ARBA00023004"/>
    </source>
</evidence>
<name>A0A1B0ZJV1_9MICO</name>
<dbReference type="GO" id="GO:0046872">
    <property type="term" value="F:metal ion binding"/>
    <property type="evidence" value="ECO:0007669"/>
    <property type="project" value="UniProtKB-KW"/>
</dbReference>
<evidence type="ECO:0000259" key="10">
    <source>
        <dbReference type="PROSITE" id="PS51296"/>
    </source>
</evidence>
<dbReference type="Proteomes" id="UP000092596">
    <property type="component" value="Chromosome"/>
</dbReference>
<comment type="function">
    <text evidence="1">Iron-sulfur subunit of the cytochrome bc1 complex, an essential component of the respiratory electron transport chain required for ATP synthesis. The bc1 complex catalyzes the oxidation of menaquinol and the reduction of cytochrome c in the respiratory chain. The bc1 complex operates through a Q-cycle mechanism that couples electron transfer to generation of the proton gradient that drives ATP synthesis.</text>
</comment>
<dbReference type="InterPro" id="IPR036922">
    <property type="entry name" value="Rieske_2Fe-2S_sf"/>
</dbReference>
<keyword evidence="6" id="KW-0411">Iron-sulfur</keyword>
<evidence type="ECO:0000256" key="2">
    <source>
        <dbReference type="ARBA" id="ARBA00015816"/>
    </source>
</evidence>
<accession>A0A1B0ZJV1</accession>
<organism evidence="11 12">
    <name type="scientific">Dermabacter vaginalis</name>
    <dbReference type="NCBI Taxonomy" id="1630135"/>
    <lineage>
        <taxon>Bacteria</taxon>
        <taxon>Bacillati</taxon>
        <taxon>Actinomycetota</taxon>
        <taxon>Actinomycetes</taxon>
        <taxon>Micrococcales</taxon>
        <taxon>Dermabacteraceae</taxon>
        <taxon>Dermabacter</taxon>
    </lineage>
</organism>
<keyword evidence="3" id="KW-0001">2Fe-2S</keyword>
<dbReference type="KEGG" id="dva:DAD186_17450"/>
<evidence type="ECO:0000256" key="9">
    <source>
        <dbReference type="ARBA" id="ARBA00034078"/>
    </source>
</evidence>
<dbReference type="InterPro" id="IPR014349">
    <property type="entry name" value="Rieske_Fe-S_prot"/>
</dbReference>
<keyword evidence="4" id="KW-0479">Metal-binding</keyword>
<evidence type="ECO:0000256" key="6">
    <source>
        <dbReference type="ARBA" id="ARBA00023014"/>
    </source>
</evidence>
<keyword evidence="7" id="KW-1015">Disulfide bond</keyword>
<dbReference type="PANTHER" id="PTHR10134">
    <property type="entry name" value="CYTOCHROME B-C1 COMPLEX SUBUNIT RIESKE, MITOCHONDRIAL"/>
    <property type="match status" value="1"/>
</dbReference>
<evidence type="ECO:0000256" key="4">
    <source>
        <dbReference type="ARBA" id="ARBA00022723"/>
    </source>
</evidence>
<keyword evidence="5" id="KW-0408">Iron</keyword>
<comment type="cofactor">
    <cofactor evidence="9">
        <name>[2Fe-2S] cluster</name>
        <dbReference type="ChEBI" id="CHEBI:190135"/>
    </cofactor>
</comment>
<dbReference type="GO" id="GO:0016020">
    <property type="term" value="C:membrane"/>
    <property type="evidence" value="ECO:0007669"/>
    <property type="project" value="InterPro"/>
</dbReference>
<evidence type="ECO:0000256" key="8">
    <source>
        <dbReference type="ARBA" id="ARBA00029586"/>
    </source>
</evidence>